<dbReference type="Proteomes" id="UP000777784">
    <property type="component" value="Unassembled WGS sequence"/>
</dbReference>
<organism evidence="1 2">
    <name type="scientific">Eiseniibacteriota bacterium</name>
    <dbReference type="NCBI Taxonomy" id="2212470"/>
    <lineage>
        <taxon>Bacteria</taxon>
        <taxon>Candidatus Eiseniibacteriota</taxon>
    </lineage>
</organism>
<reference evidence="1" key="1">
    <citation type="submission" date="2021-05" db="EMBL/GenBank/DDBJ databases">
        <title>Energy efficiency and biological interactions define the core microbiome of deep oligotrophic groundwater.</title>
        <authorList>
            <person name="Mehrshad M."/>
            <person name="Lopez-Fernandez M."/>
            <person name="Bell E."/>
            <person name="Bernier-Latmani R."/>
            <person name="Bertilsson S."/>
            <person name="Dopson M."/>
        </authorList>
    </citation>
    <scope>NUCLEOTIDE SEQUENCE</scope>
    <source>
        <strain evidence="1">Modern_marine.mb.64</strain>
    </source>
</reference>
<dbReference type="InterPro" id="IPR011990">
    <property type="entry name" value="TPR-like_helical_dom_sf"/>
</dbReference>
<sequence length="816" mass="92919">MKAISYSVLTIFLAGSFLTFLGGCGSRLPPPYKPMRPKQFTWILLEEDPTKAIVALLFRSSAIDSIPPPITLRRIDALLRRLHPSQIEPDAVDRLALLREEEELERQLQELHIGMGDLVRFRLGIGMGDDDTIFRRLAGILGSKAILSLHYGTVEGRIHARQYLESGLIWDPDNPILTILLSRLLKMGSYHWLSTKMLERYGRGSRGRDLMDLEQMRAWEGHYQTTLEEKNLRKAHKYIDKILERNGRRPWILLEQARLYIEGDRDTDARPLLEEALSAMRDDLAAKDETGAEISPRELRGNAYFLSATLESNRLEYDKADSLFRLAFEDLRHSEGGGYLADLMALPWDLFSAEEKLEYDSNPNRDAWLEHFWHTEDPILATPHLRENQVEYWTRIAIAKTRFDRLRNELTGPETEPGAAILRFGRPARFEFLNGQPKAGSSIHPSIDFSIFRKLIMSYTFRYTTNPQDSVKRVLAFDDGGGNNLFTCIDSLATLVWPPRVFDFSFRGLYYPMAMDAARFQEHNGTTRLIVGLETLWPNLQVPFPLSEYSFEGSLEAISTRYQMRDQGDIYFGKPMGTRELPMDRIVPAQGRGSLFQRRIATLEWDHLPAGISRVASLLKLRDNTGVIVGYSADNGDKIIHPGWDTGKLEMSDILFAAHISDNGLSERDWEIRPGVTAYGIPRDSLKIIPRGSTKLLPGEDLFILFEVYNLSPGSGVSQCEIRQILEKIRPDGTVAYSVGSADATSSLIRYGINWWVSWNGIGLSELKEGRYRLRIIAFDQNAFQAVEKTKSFTVLSGQHLAGEYPWRRLKPEEPS</sequence>
<evidence type="ECO:0000313" key="1">
    <source>
        <dbReference type="EMBL" id="MBU2690019.1"/>
    </source>
</evidence>
<dbReference type="PROSITE" id="PS51257">
    <property type="entry name" value="PROKAR_LIPOPROTEIN"/>
    <property type="match status" value="1"/>
</dbReference>
<dbReference type="Gene3D" id="1.25.40.10">
    <property type="entry name" value="Tetratricopeptide repeat domain"/>
    <property type="match status" value="1"/>
</dbReference>
<name>A0A948RXF9_UNCEI</name>
<accession>A0A948RXF9</accession>
<protein>
    <submittedName>
        <fullName evidence="1">Tetratricopeptide repeat protein</fullName>
    </submittedName>
</protein>
<dbReference type="EMBL" id="JAHJDP010000023">
    <property type="protein sequence ID" value="MBU2690019.1"/>
    <property type="molecule type" value="Genomic_DNA"/>
</dbReference>
<evidence type="ECO:0000313" key="2">
    <source>
        <dbReference type="Proteomes" id="UP000777784"/>
    </source>
</evidence>
<gene>
    <name evidence="1" type="ORF">KJ970_03765</name>
</gene>
<dbReference type="AlphaFoldDB" id="A0A948RXF9"/>
<comment type="caution">
    <text evidence="1">The sequence shown here is derived from an EMBL/GenBank/DDBJ whole genome shotgun (WGS) entry which is preliminary data.</text>
</comment>
<proteinExistence type="predicted"/>